<name>A0A2Z4GGJ8_9BACT</name>
<dbReference type="Proteomes" id="UP000249873">
    <property type="component" value="Chromosome"/>
</dbReference>
<proteinExistence type="predicted"/>
<evidence type="ECO:0000313" key="1">
    <source>
        <dbReference type="EMBL" id="AWW00401.1"/>
    </source>
</evidence>
<sequence length="58" mass="6313">MNKSNTLFLIAGISGFIAGVLFAPNKGSVNRLKAKNAANKIANKALYEIEQLQYTLED</sequence>
<evidence type="ECO:0008006" key="3">
    <source>
        <dbReference type="Google" id="ProtNLM"/>
    </source>
</evidence>
<protein>
    <recommendedName>
        <fullName evidence="3">YtxH domain-containing protein</fullName>
    </recommendedName>
</protein>
<keyword evidence="2" id="KW-1185">Reference proteome</keyword>
<dbReference type="RefSeq" id="WP_111373767.1">
    <property type="nucleotide sequence ID" value="NZ_CP029480.1"/>
</dbReference>
<reference evidence="1 2" key="1">
    <citation type="submission" date="2018-05" db="EMBL/GenBank/DDBJ databases">
        <title>Complete genome sequence of Arcticibacterium luteifluviistationis SM1504T, a cytophagaceae bacterium isolated from Arctic surface seawater.</title>
        <authorList>
            <person name="Li Y."/>
            <person name="Qin Q.-L."/>
        </authorList>
    </citation>
    <scope>NUCLEOTIDE SEQUENCE [LARGE SCALE GENOMIC DNA]</scope>
    <source>
        <strain evidence="1 2">SM1504</strain>
    </source>
</reference>
<dbReference type="KEGG" id="als:DJ013_20365"/>
<evidence type="ECO:0000313" key="2">
    <source>
        <dbReference type="Proteomes" id="UP000249873"/>
    </source>
</evidence>
<gene>
    <name evidence="1" type="ORF">DJ013_20365</name>
</gene>
<dbReference type="AlphaFoldDB" id="A0A2Z4GGJ8"/>
<accession>A0A2Z4GGJ8</accession>
<dbReference type="EMBL" id="CP029480">
    <property type="protein sequence ID" value="AWW00401.1"/>
    <property type="molecule type" value="Genomic_DNA"/>
</dbReference>
<organism evidence="1 2">
    <name type="scientific">Arcticibacterium luteifluviistationis</name>
    <dbReference type="NCBI Taxonomy" id="1784714"/>
    <lineage>
        <taxon>Bacteria</taxon>
        <taxon>Pseudomonadati</taxon>
        <taxon>Bacteroidota</taxon>
        <taxon>Cytophagia</taxon>
        <taxon>Cytophagales</taxon>
        <taxon>Leadbetterellaceae</taxon>
        <taxon>Arcticibacterium</taxon>
    </lineage>
</organism>